<feature type="domain" description="Isochorismatase-like" evidence="2">
    <location>
        <begin position="5"/>
        <end position="145"/>
    </location>
</feature>
<dbReference type="EMBL" id="NOXT01000059">
    <property type="protein sequence ID" value="OYQ35419.1"/>
    <property type="molecule type" value="Genomic_DNA"/>
</dbReference>
<dbReference type="CDD" id="cd01014">
    <property type="entry name" value="nicotinamidase_related"/>
    <property type="match status" value="1"/>
</dbReference>
<keyword evidence="1" id="KW-0378">Hydrolase</keyword>
<dbReference type="RefSeq" id="WP_094472496.1">
    <property type="nucleotide sequence ID" value="NZ_NOXT01000059.1"/>
</dbReference>
<dbReference type="GO" id="GO:0016787">
    <property type="term" value="F:hydrolase activity"/>
    <property type="evidence" value="ECO:0007669"/>
    <property type="project" value="UniProtKB-KW"/>
</dbReference>
<name>A0A255Z1X0_9SPHN</name>
<evidence type="ECO:0000313" key="4">
    <source>
        <dbReference type="Proteomes" id="UP000216991"/>
    </source>
</evidence>
<dbReference type="Pfam" id="PF00857">
    <property type="entry name" value="Isochorismatase"/>
    <property type="match status" value="1"/>
</dbReference>
<sequence>MGKRCLLIVDVQEGLFATPRYDADQIVRRLNELADRFRASGDPVVFVQHCGPEGDPLHPSQAGHALYSALEPRPEDVRIAKKSCDAFLETDLLALLKEWGVTKLVISGFATEFCVDTTIRSALALGFETVVPADGHTTADREHMPAAKVIEHHNATWPWLVTPVGGATMTRCAEIL</sequence>
<evidence type="ECO:0000256" key="1">
    <source>
        <dbReference type="ARBA" id="ARBA00022801"/>
    </source>
</evidence>
<dbReference type="Proteomes" id="UP000216991">
    <property type="component" value="Unassembled WGS sequence"/>
</dbReference>
<dbReference type="SUPFAM" id="SSF52499">
    <property type="entry name" value="Isochorismatase-like hydrolases"/>
    <property type="match status" value="1"/>
</dbReference>
<accession>A0A255Z1X0</accession>
<organism evidence="3 4">
    <name type="scientific">Sandarakinorhabdus cyanobacteriorum</name>
    <dbReference type="NCBI Taxonomy" id="1981098"/>
    <lineage>
        <taxon>Bacteria</taxon>
        <taxon>Pseudomonadati</taxon>
        <taxon>Pseudomonadota</taxon>
        <taxon>Alphaproteobacteria</taxon>
        <taxon>Sphingomonadales</taxon>
        <taxon>Sphingosinicellaceae</taxon>
        <taxon>Sandarakinorhabdus</taxon>
    </lineage>
</organism>
<dbReference type="InterPro" id="IPR050272">
    <property type="entry name" value="Isochorismatase-like_hydrls"/>
</dbReference>
<dbReference type="InterPro" id="IPR000868">
    <property type="entry name" value="Isochorismatase-like_dom"/>
</dbReference>
<reference evidence="3 4" key="1">
    <citation type="submission" date="2017-07" db="EMBL/GenBank/DDBJ databases">
        <title>Sandarakinorhabdus cyanobacteriorum sp. nov., a novel bacterium isolated from cyanobacterial aggregates in a eutrophic lake.</title>
        <authorList>
            <person name="Cai H."/>
        </authorList>
    </citation>
    <scope>NUCLEOTIDE SEQUENCE [LARGE SCALE GENOMIC DNA]</scope>
    <source>
        <strain evidence="3 4">TH057</strain>
    </source>
</reference>
<gene>
    <name evidence="3" type="ORF">CHU93_01800</name>
</gene>
<evidence type="ECO:0000313" key="3">
    <source>
        <dbReference type="EMBL" id="OYQ35419.1"/>
    </source>
</evidence>
<proteinExistence type="predicted"/>
<dbReference type="Gene3D" id="3.40.50.850">
    <property type="entry name" value="Isochorismatase-like"/>
    <property type="match status" value="1"/>
</dbReference>
<dbReference type="InterPro" id="IPR036380">
    <property type="entry name" value="Isochorismatase-like_sf"/>
</dbReference>
<evidence type="ECO:0000259" key="2">
    <source>
        <dbReference type="Pfam" id="PF00857"/>
    </source>
</evidence>
<dbReference type="OrthoDB" id="9807387at2"/>
<keyword evidence="4" id="KW-1185">Reference proteome</keyword>
<dbReference type="PANTHER" id="PTHR43540">
    <property type="entry name" value="PEROXYUREIDOACRYLATE/UREIDOACRYLATE AMIDOHYDROLASE-RELATED"/>
    <property type="match status" value="1"/>
</dbReference>
<dbReference type="AlphaFoldDB" id="A0A255Z1X0"/>
<comment type="caution">
    <text evidence="3">The sequence shown here is derived from an EMBL/GenBank/DDBJ whole genome shotgun (WGS) entry which is preliminary data.</text>
</comment>
<protein>
    <recommendedName>
        <fullName evidence="2">Isochorismatase-like domain-containing protein</fullName>
    </recommendedName>
</protein>